<dbReference type="InterPro" id="IPR018076">
    <property type="entry name" value="T2SS_GspF_dom"/>
</dbReference>
<feature type="transmembrane region" description="Helical" evidence="8">
    <location>
        <begin position="388"/>
        <end position="409"/>
    </location>
</feature>
<evidence type="ECO:0000313" key="10">
    <source>
        <dbReference type="EMBL" id="OHA51367.1"/>
    </source>
</evidence>
<keyword evidence="4" id="KW-0997">Cell inner membrane</keyword>
<gene>
    <name evidence="10" type="ORF">A2W59_01710</name>
</gene>
<evidence type="ECO:0000256" key="8">
    <source>
        <dbReference type="SAM" id="Phobius"/>
    </source>
</evidence>
<comment type="similarity">
    <text evidence="2">Belongs to the GSP F family.</text>
</comment>
<evidence type="ECO:0000256" key="1">
    <source>
        <dbReference type="ARBA" id="ARBA00004429"/>
    </source>
</evidence>
<keyword evidence="5 8" id="KW-0812">Transmembrane</keyword>
<evidence type="ECO:0000256" key="3">
    <source>
        <dbReference type="ARBA" id="ARBA00022475"/>
    </source>
</evidence>
<dbReference type="InterPro" id="IPR003004">
    <property type="entry name" value="GspF/PilC"/>
</dbReference>
<dbReference type="PRINTS" id="PR00812">
    <property type="entry name" value="BCTERIALGSPF"/>
</dbReference>
<dbReference type="Pfam" id="PF00482">
    <property type="entry name" value="T2SSF"/>
    <property type="match status" value="2"/>
</dbReference>
<accession>A0A1G2PST7</accession>
<keyword evidence="3" id="KW-1003">Cell membrane</keyword>
<dbReference type="GO" id="GO:0005886">
    <property type="term" value="C:plasma membrane"/>
    <property type="evidence" value="ECO:0007669"/>
    <property type="project" value="UniProtKB-SubCell"/>
</dbReference>
<feature type="domain" description="Type II secretion system protein GspF" evidence="9">
    <location>
        <begin position="81"/>
        <end position="204"/>
    </location>
</feature>
<reference evidence="10 11" key="1">
    <citation type="journal article" date="2016" name="Nat. Commun.">
        <title>Thousands of microbial genomes shed light on interconnected biogeochemical processes in an aquifer system.</title>
        <authorList>
            <person name="Anantharaman K."/>
            <person name="Brown C.T."/>
            <person name="Hug L.A."/>
            <person name="Sharon I."/>
            <person name="Castelle C.J."/>
            <person name="Probst A.J."/>
            <person name="Thomas B.C."/>
            <person name="Singh A."/>
            <person name="Wilkins M.J."/>
            <person name="Karaoz U."/>
            <person name="Brodie E.L."/>
            <person name="Williams K.H."/>
            <person name="Hubbard S.S."/>
            <person name="Banfield J.F."/>
        </authorList>
    </citation>
    <scope>NUCLEOTIDE SEQUENCE [LARGE SCALE GENOMIC DNA]</scope>
</reference>
<dbReference type="EMBL" id="MHSU01000004">
    <property type="protein sequence ID" value="OHA51367.1"/>
    <property type="molecule type" value="Genomic_DNA"/>
</dbReference>
<dbReference type="Gene3D" id="1.20.81.30">
    <property type="entry name" value="Type II secretion system (T2SS), domain F"/>
    <property type="match status" value="2"/>
</dbReference>
<dbReference type="PANTHER" id="PTHR30012">
    <property type="entry name" value="GENERAL SECRETION PATHWAY PROTEIN"/>
    <property type="match status" value="1"/>
</dbReference>
<comment type="subcellular location">
    <subcellularLocation>
        <location evidence="1">Cell inner membrane</location>
        <topology evidence="1">Multi-pass membrane protein</topology>
    </subcellularLocation>
</comment>
<feature type="transmembrane region" description="Helical" evidence="8">
    <location>
        <begin position="181"/>
        <end position="203"/>
    </location>
</feature>
<proteinExistence type="inferred from homology"/>
<protein>
    <recommendedName>
        <fullName evidence="9">Type II secretion system protein GspF domain-containing protein</fullName>
    </recommendedName>
</protein>
<comment type="caution">
    <text evidence="10">The sequence shown here is derived from an EMBL/GenBank/DDBJ whole genome shotgun (WGS) entry which is preliminary data.</text>
</comment>
<keyword evidence="6 8" id="KW-1133">Transmembrane helix</keyword>
<dbReference type="Proteomes" id="UP000178646">
    <property type="component" value="Unassembled WGS sequence"/>
</dbReference>
<organism evidence="10 11">
    <name type="scientific">Candidatus Terrybacteria bacterium RIFCSPHIGHO2_02_41_19</name>
    <dbReference type="NCBI Taxonomy" id="1802364"/>
    <lineage>
        <taxon>Bacteria</taxon>
        <taxon>Candidatus Terryibacteriota</taxon>
    </lineage>
</organism>
<feature type="transmembrane region" description="Helical" evidence="8">
    <location>
        <begin position="235"/>
        <end position="253"/>
    </location>
</feature>
<sequence length="415" mass="46089">MSKKSKVLKVKSFMLYKYQAKKITGEETSGTMEASSKTDLAVKLREQGYIPTLVEEKNEKSRAAIFLSRFGVVSVADKIMFTKNLSVMLSAGLPLTRALEILSRQTNNKFFSRTIISLMNDVQKGNFLSSAMKNFSKTFPKIFIAMVKTGEESGQLSESLSLAGLQLEKDYTLMRKVKGAMMYPAIILAAMVLIAVFMFIYVVPTLVSTFKELNIGLPLSTRAIIFVSDSITKHTYLFIFFFFAVIFTAGWFLRTEKGKIFLGNVFLKTPLISPIVKKINSARTSRTLAALISSGVNVVEALAVTRDVLQNNKYKEVLTKAMGDVQRGVHISNSFKEATKIYPVLLGEMMAVGEETGKTAEMLEKIAVFYEEEVAEATKNMATVIEPILMIFIGAAVGFFALSMIKPMYSMMNGI</sequence>
<evidence type="ECO:0000256" key="2">
    <source>
        <dbReference type="ARBA" id="ARBA00005745"/>
    </source>
</evidence>
<evidence type="ECO:0000259" key="9">
    <source>
        <dbReference type="Pfam" id="PF00482"/>
    </source>
</evidence>
<dbReference type="AlphaFoldDB" id="A0A1G2PST7"/>
<dbReference type="FunFam" id="1.20.81.30:FF:000001">
    <property type="entry name" value="Type II secretion system protein F"/>
    <property type="match status" value="2"/>
</dbReference>
<evidence type="ECO:0000256" key="5">
    <source>
        <dbReference type="ARBA" id="ARBA00022692"/>
    </source>
</evidence>
<evidence type="ECO:0000256" key="6">
    <source>
        <dbReference type="ARBA" id="ARBA00022989"/>
    </source>
</evidence>
<evidence type="ECO:0000313" key="11">
    <source>
        <dbReference type="Proteomes" id="UP000178646"/>
    </source>
</evidence>
<evidence type="ECO:0000256" key="7">
    <source>
        <dbReference type="ARBA" id="ARBA00023136"/>
    </source>
</evidence>
<name>A0A1G2PST7_9BACT</name>
<dbReference type="PANTHER" id="PTHR30012:SF0">
    <property type="entry name" value="TYPE II SECRETION SYSTEM PROTEIN F-RELATED"/>
    <property type="match status" value="1"/>
</dbReference>
<evidence type="ECO:0000256" key="4">
    <source>
        <dbReference type="ARBA" id="ARBA00022519"/>
    </source>
</evidence>
<keyword evidence="7 8" id="KW-0472">Membrane</keyword>
<dbReference type="InterPro" id="IPR042094">
    <property type="entry name" value="T2SS_GspF_sf"/>
</dbReference>
<feature type="domain" description="Type II secretion system protein GspF" evidence="9">
    <location>
        <begin position="285"/>
        <end position="405"/>
    </location>
</feature>